<name>A0ABV5YCB6_9ACTN</name>
<sequence>MMVTGGLAYVVTRPKPVTISGAFTIIDGVSGGKECQGDDGYDDIHAGTDVVVHDASGKTIATGRLEDGVGEQMVADVALRCRFDFTVHDVPPQKFHGIEVSHRGIVTFTSAQVAKEPIELTLGDHG</sequence>
<comment type="caution">
    <text evidence="1">The sequence shown here is derived from an EMBL/GenBank/DDBJ whole genome shotgun (WGS) entry which is preliminary data.</text>
</comment>
<evidence type="ECO:0000313" key="1">
    <source>
        <dbReference type="EMBL" id="MFB9831814.1"/>
    </source>
</evidence>
<accession>A0ABV5YCB6</accession>
<keyword evidence="2" id="KW-1185">Reference proteome</keyword>
<protein>
    <submittedName>
        <fullName evidence="1">Uncharacterized protein</fullName>
    </submittedName>
</protein>
<reference evidence="1 2" key="1">
    <citation type="submission" date="2024-09" db="EMBL/GenBank/DDBJ databases">
        <authorList>
            <person name="Sun Q."/>
            <person name="Mori K."/>
        </authorList>
    </citation>
    <scope>NUCLEOTIDE SEQUENCE [LARGE SCALE GENOMIC DNA]</scope>
    <source>
        <strain evidence="1 2">TBRC 0563</strain>
    </source>
</reference>
<organism evidence="1 2">
    <name type="scientific">Actinoallomurus acaciae</name>
    <dbReference type="NCBI Taxonomy" id="502577"/>
    <lineage>
        <taxon>Bacteria</taxon>
        <taxon>Bacillati</taxon>
        <taxon>Actinomycetota</taxon>
        <taxon>Actinomycetes</taxon>
        <taxon>Streptosporangiales</taxon>
        <taxon>Thermomonosporaceae</taxon>
        <taxon>Actinoallomurus</taxon>
    </lineage>
</organism>
<dbReference type="EMBL" id="JBHLZP010000029">
    <property type="protein sequence ID" value="MFB9831814.1"/>
    <property type="molecule type" value="Genomic_DNA"/>
</dbReference>
<evidence type="ECO:0000313" key="2">
    <source>
        <dbReference type="Proteomes" id="UP001589627"/>
    </source>
</evidence>
<dbReference type="RefSeq" id="WP_378196661.1">
    <property type="nucleotide sequence ID" value="NZ_JBHLZP010000029.1"/>
</dbReference>
<dbReference type="Proteomes" id="UP001589627">
    <property type="component" value="Unassembled WGS sequence"/>
</dbReference>
<proteinExistence type="predicted"/>
<gene>
    <name evidence="1" type="ORF">ACFFNX_06390</name>
</gene>